<keyword evidence="6 10" id="KW-0443">Lipid metabolism</keyword>
<dbReference type="OrthoDB" id="517356at2"/>
<dbReference type="InterPro" id="IPR002582">
    <property type="entry name" value="ACPS"/>
</dbReference>
<keyword evidence="3 10" id="KW-0479">Metal-binding</keyword>
<evidence type="ECO:0000313" key="13">
    <source>
        <dbReference type="Proteomes" id="UP000290287"/>
    </source>
</evidence>
<dbReference type="HAMAP" id="MF_00101">
    <property type="entry name" value="AcpS"/>
    <property type="match status" value="1"/>
</dbReference>
<evidence type="ECO:0000259" key="11">
    <source>
        <dbReference type="Pfam" id="PF01648"/>
    </source>
</evidence>
<accession>A0A4Q0YN18</accession>
<reference evidence="12 13" key="1">
    <citation type="submission" date="2017-10" db="EMBL/GenBank/DDBJ databases">
        <title>Nyctiphanis sp. nov., isolated from the stomach of the euphausiid Nyctiphanes simplex (Hansen, 1911) in the Gulf of California.</title>
        <authorList>
            <person name="Gomez-Gil B."/>
            <person name="Aguilar-Mendez M."/>
            <person name="Lopez-Cortes A."/>
            <person name="Gomez-Gutierrez J."/>
            <person name="Roque A."/>
            <person name="Lang E."/>
            <person name="Gonzalez-Castillo A."/>
        </authorList>
    </citation>
    <scope>NUCLEOTIDE SEQUENCE [LARGE SCALE GENOMIC DNA]</scope>
    <source>
        <strain evidence="12 13">CAIM 600</strain>
    </source>
</reference>
<evidence type="ECO:0000256" key="6">
    <source>
        <dbReference type="ARBA" id="ARBA00023098"/>
    </source>
</evidence>
<feature type="domain" description="4'-phosphopantetheinyl transferase" evidence="11">
    <location>
        <begin position="5"/>
        <end position="119"/>
    </location>
</feature>
<evidence type="ECO:0000256" key="5">
    <source>
        <dbReference type="ARBA" id="ARBA00022842"/>
    </source>
</evidence>
<dbReference type="GO" id="GO:0000287">
    <property type="term" value="F:magnesium ion binding"/>
    <property type="evidence" value="ECO:0007669"/>
    <property type="project" value="UniProtKB-UniRule"/>
</dbReference>
<dbReference type="SUPFAM" id="SSF56214">
    <property type="entry name" value="4'-phosphopantetheinyl transferase"/>
    <property type="match status" value="1"/>
</dbReference>
<keyword evidence="4 10" id="KW-0276">Fatty acid metabolism</keyword>
<dbReference type="GO" id="GO:0005737">
    <property type="term" value="C:cytoplasm"/>
    <property type="evidence" value="ECO:0007669"/>
    <property type="project" value="UniProtKB-SubCell"/>
</dbReference>
<comment type="similarity">
    <text evidence="10">Belongs to the P-Pant transferase superfamily. AcpS family.</text>
</comment>
<dbReference type="Gene3D" id="3.90.470.20">
    <property type="entry name" value="4'-phosphopantetheinyl transferase domain"/>
    <property type="match status" value="1"/>
</dbReference>
<comment type="function">
    <text evidence="9">Transfers the 4'-phosphopantetheine moiety from coenzyme A to the 'Ser-36' of acyl-carrier-protein.</text>
</comment>
<dbReference type="GO" id="GO:0008897">
    <property type="term" value="F:holo-[acyl-carrier-protein] synthase activity"/>
    <property type="evidence" value="ECO:0007669"/>
    <property type="project" value="UniProtKB-UniRule"/>
</dbReference>
<dbReference type="NCBIfam" id="TIGR00556">
    <property type="entry name" value="pantethn_trn"/>
    <property type="match status" value="1"/>
</dbReference>
<keyword evidence="13" id="KW-1185">Reference proteome</keyword>
<sequence>MAVLGLGTDIVEVERFDKMRCLQAFADRVLTSQEHLRFNESKFQARFLAKRFAAKEAAAKALGTGFACGVTFQDLDISNDELGKPILTLVGKAKEIADSMGVSRCLVSISDEKNYSVATVILEG</sequence>
<organism evidence="12 13">
    <name type="scientific">Veronia nyctiphanis</name>
    <dbReference type="NCBI Taxonomy" id="1278244"/>
    <lineage>
        <taxon>Bacteria</taxon>
        <taxon>Pseudomonadati</taxon>
        <taxon>Pseudomonadota</taxon>
        <taxon>Gammaproteobacteria</taxon>
        <taxon>Vibrionales</taxon>
        <taxon>Vibrionaceae</taxon>
        <taxon>Veronia</taxon>
    </lineage>
</organism>
<evidence type="ECO:0000256" key="3">
    <source>
        <dbReference type="ARBA" id="ARBA00022723"/>
    </source>
</evidence>
<dbReference type="Pfam" id="PF01648">
    <property type="entry name" value="ACPS"/>
    <property type="match status" value="1"/>
</dbReference>
<keyword evidence="5 10" id="KW-0460">Magnesium</keyword>
<dbReference type="RefSeq" id="WP_129123200.1">
    <property type="nucleotide sequence ID" value="NZ_PEIB01000023.1"/>
</dbReference>
<comment type="subcellular location">
    <subcellularLocation>
        <location evidence="10">Cytoplasm</location>
    </subcellularLocation>
</comment>
<keyword evidence="2 10" id="KW-0808">Transferase</keyword>
<dbReference type="FunFam" id="3.90.470.20:FF:000001">
    <property type="entry name" value="Holo-[acyl-carrier-protein] synthase"/>
    <property type="match status" value="1"/>
</dbReference>
<evidence type="ECO:0000313" key="12">
    <source>
        <dbReference type="EMBL" id="RXJ72312.1"/>
    </source>
</evidence>
<comment type="function">
    <text evidence="10">Transfers the 4'-phosphopantetheine moiety from coenzyme A to a Ser of acyl-carrier-protein.</text>
</comment>
<dbReference type="GO" id="GO:0006633">
    <property type="term" value="P:fatty acid biosynthetic process"/>
    <property type="evidence" value="ECO:0007669"/>
    <property type="project" value="UniProtKB-UniRule"/>
</dbReference>
<comment type="cofactor">
    <cofactor evidence="10">
        <name>Mg(2+)</name>
        <dbReference type="ChEBI" id="CHEBI:18420"/>
    </cofactor>
</comment>
<proteinExistence type="inferred from homology"/>
<evidence type="ECO:0000256" key="2">
    <source>
        <dbReference type="ARBA" id="ARBA00022679"/>
    </source>
</evidence>
<evidence type="ECO:0000256" key="7">
    <source>
        <dbReference type="ARBA" id="ARBA00023160"/>
    </source>
</evidence>
<dbReference type="NCBIfam" id="TIGR00516">
    <property type="entry name" value="acpS"/>
    <property type="match status" value="1"/>
</dbReference>
<feature type="binding site" evidence="10">
    <location>
        <position position="56"/>
    </location>
    <ligand>
        <name>Mg(2+)</name>
        <dbReference type="ChEBI" id="CHEBI:18420"/>
    </ligand>
</feature>
<dbReference type="EC" id="2.7.8.7" evidence="10"/>
<evidence type="ECO:0000256" key="10">
    <source>
        <dbReference type="HAMAP-Rule" id="MF_00101"/>
    </source>
</evidence>
<keyword evidence="7 10" id="KW-0275">Fatty acid biosynthesis</keyword>
<dbReference type="InterPro" id="IPR037143">
    <property type="entry name" value="4-PPantetheinyl_Trfase_dom_sf"/>
</dbReference>
<name>A0A4Q0YN18_9GAMM</name>
<dbReference type="Proteomes" id="UP000290287">
    <property type="component" value="Unassembled WGS sequence"/>
</dbReference>
<dbReference type="InterPro" id="IPR008278">
    <property type="entry name" value="4-PPantetheinyl_Trfase_dom"/>
</dbReference>
<keyword evidence="1 10" id="KW-0444">Lipid biosynthesis</keyword>
<evidence type="ECO:0000256" key="1">
    <source>
        <dbReference type="ARBA" id="ARBA00022516"/>
    </source>
</evidence>
<feature type="binding site" evidence="10">
    <location>
        <position position="9"/>
    </location>
    <ligand>
        <name>Mg(2+)</name>
        <dbReference type="ChEBI" id="CHEBI:18420"/>
    </ligand>
</feature>
<gene>
    <name evidence="10" type="primary">acpS</name>
    <name evidence="12" type="ORF">CS022_16595</name>
</gene>
<keyword evidence="10" id="KW-0963">Cytoplasm</keyword>
<protein>
    <recommendedName>
        <fullName evidence="10">Holo-[acyl-carrier-protein] synthase</fullName>
        <shortName evidence="10">Holo-ACP synthase</shortName>
        <ecNumber evidence="10">2.7.8.7</ecNumber>
    </recommendedName>
    <alternativeName>
        <fullName evidence="10">4'-phosphopantetheinyl transferase AcpS</fullName>
    </alternativeName>
</protein>
<comment type="catalytic activity">
    <reaction evidence="8 10">
        <text>apo-[ACP] + CoA = holo-[ACP] + adenosine 3',5'-bisphosphate + H(+)</text>
        <dbReference type="Rhea" id="RHEA:12068"/>
        <dbReference type="Rhea" id="RHEA-COMP:9685"/>
        <dbReference type="Rhea" id="RHEA-COMP:9690"/>
        <dbReference type="ChEBI" id="CHEBI:15378"/>
        <dbReference type="ChEBI" id="CHEBI:29999"/>
        <dbReference type="ChEBI" id="CHEBI:57287"/>
        <dbReference type="ChEBI" id="CHEBI:58343"/>
        <dbReference type="ChEBI" id="CHEBI:64479"/>
        <dbReference type="EC" id="2.7.8.7"/>
    </reaction>
</comment>
<dbReference type="InterPro" id="IPR004568">
    <property type="entry name" value="Ppantetheine-prot_Trfase_dom"/>
</dbReference>
<evidence type="ECO:0000256" key="4">
    <source>
        <dbReference type="ARBA" id="ARBA00022832"/>
    </source>
</evidence>
<evidence type="ECO:0000256" key="9">
    <source>
        <dbReference type="ARBA" id="ARBA00054726"/>
    </source>
</evidence>
<dbReference type="AlphaFoldDB" id="A0A4Q0YN18"/>
<dbReference type="EMBL" id="PEIB01000023">
    <property type="protein sequence ID" value="RXJ72312.1"/>
    <property type="molecule type" value="Genomic_DNA"/>
</dbReference>
<comment type="caution">
    <text evidence="12">The sequence shown here is derived from an EMBL/GenBank/DDBJ whole genome shotgun (WGS) entry which is preliminary data.</text>
</comment>
<evidence type="ECO:0000256" key="8">
    <source>
        <dbReference type="ARBA" id="ARBA00050875"/>
    </source>
</evidence>